<accession>A0ACC2J9U7</accession>
<dbReference type="EMBL" id="JAPUUL010003163">
    <property type="protein sequence ID" value="KAJ8124267.1"/>
    <property type="molecule type" value="Genomic_DNA"/>
</dbReference>
<evidence type="ECO:0000313" key="1">
    <source>
        <dbReference type="EMBL" id="KAJ8124267.1"/>
    </source>
</evidence>
<proteinExistence type="predicted"/>
<comment type="caution">
    <text evidence="1">The sequence shown here is derived from an EMBL/GenBank/DDBJ whole genome shotgun (WGS) entry which is preliminary data.</text>
</comment>
<dbReference type="Proteomes" id="UP001153332">
    <property type="component" value="Unassembled WGS sequence"/>
</dbReference>
<keyword evidence="2" id="KW-1185">Reference proteome</keyword>
<reference evidence="1" key="1">
    <citation type="submission" date="2022-12" db="EMBL/GenBank/DDBJ databases">
        <title>Genome Sequence of Lasiodiplodia mahajangana.</title>
        <authorList>
            <person name="Buettner E."/>
        </authorList>
    </citation>
    <scope>NUCLEOTIDE SEQUENCE</scope>
    <source>
        <strain evidence="1">VT137</strain>
    </source>
</reference>
<gene>
    <name evidence="1" type="ORF">O1611_g9373</name>
</gene>
<organism evidence="1 2">
    <name type="scientific">Lasiodiplodia mahajangana</name>
    <dbReference type="NCBI Taxonomy" id="1108764"/>
    <lineage>
        <taxon>Eukaryota</taxon>
        <taxon>Fungi</taxon>
        <taxon>Dikarya</taxon>
        <taxon>Ascomycota</taxon>
        <taxon>Pezizomycotina</taxon>
        <taxon>Dothideomycetes</taxon>
        <taxon>Dothideomycetes incertae sedis</taxon>
        <taxon>Botryosphaeriales</taxon>
        <taxon>Botryosphaeriaceae</taxon>
        <taxon>Lasiodiplodia</taxon>
    </lineage>
</organism>
<evidence type="ECO:0000313" key="2">
    <source>
        <dbReference type="Proteomes" id="UP001153332"/>
    </source>
</evidence>
<name>A0ACC2J9U7_9PEZI</name>
<protein>
    <submittedName>
        <fullName evidence="1">Uncharacterized protein</fullName>
    </submittedName>
</protein>
<sequence>MSYGADNFYRSNDLHLLPVVFNTQFQTTVAGNLFTRKDIDRNITSPAIIVGHPHGAVKEQSADLYAQKMAEQGFVTVSIDLPFWGGSSGEPRNGVSPEMYAEAFSAAVDHLGTQVSPQGCFLPVIATFRAYNSLSSQCFYPEASKTLTITLKTAIIDTEFSSLSSTASASELLVSVEVAPSQSAPLRLIRGLGP</sequence>